<dbReference type="Proteomes" id="UP001210231">
    <property type="component" value="Unassembled WGS sequence"/>
</dbReference>
<evidence type="ECO:0000313" key="1">
    <source>
        <dbReference type="EMBL" id="MDA3616853.1"/>
    </source>
</evidence>
<dbReference type="RefSeq" id="WP_407033182.1">
    <property type="nucleotide sequence ID" value="NZ_JAQGEF010000054.1"/>
</dbReference>
<keyword evidence="2" id="KW-1185">Reference proteome</keyword>
<reference evidence="1 2" key="1">
    <citation type="submission" date="2022-12" db="EMBL/GenBank/DDBJ databases">
        <title>Chitinophagaceae gen. sp. nov., a new member of the family Chitinophagaceae, isolated from soil in a chemical factory.</title>
        <authorList>
            <person name="Ke Z."/>
        </authorList>
    </citation>
    <scope>NUCLEOTIDE SEQUENCE [LARGE SCALE GENOMIC DNA]</scope>
    <source>
        <strain evidence="1 2">LY-5</strain>
    </source>
</reference>
<name>A0ABT4UPY8_9BACT</name>
<protein>
    <submittedName>
        <fullName evidence="1">Uncharacterized protein</fullName>
    </submittedName>
</protein>
<proteinExistence type="predicted"/>
<organism evidence="1 2">
    <name type="scientific">Polluticaenibacter yanchengensis</name>
    <dbReference type="NCBI Taxonomy" id="3014562"/>
    <lineage>
        <taxon>Bacteria</taxon>
        <taxon>Pseudomonadati</taxon>
        <taxon>Bacteroidota</taxon>
        <taxon>Chitinophagia</taxon>
        <taxon>Chitinophagales</taxon>
        <taxon>Chitinophagaceae</taxon>
        <taxon>Polluticaenibacter</taxon>
    </lineage>
</organism>
<sequence>MMGRLKFYKLMAFIVFFTKIALCQTSVGYLGQYQGLVEYTKSDFEKRTFFFDNGREIKASFQKTTFTYKNGISMRKIVDKRGRILSLDKEMYDSVNRVLSAEYIDKQIPNLHVFKLLYYDMMNRPIKIITENNVYKDIVNFNYLTDEQIKVNRQYDKKMNLLKKSSEHIKYNVEGKIKEYVKYCYDEIDTLKSIEIYKDSYKYTFHNDTLVKSKYNTVYDGSLANNADKSSHECDSFFVENRFVKEINFHPSPWNLDMTKTIQDNEVTEVKYDAANKLQIVETSFNNIVQKKIVYKEYEERYLPIEYINSKLLISEYFVYDEKGRIKNHTLKLDGKLHEVRIYDYK</sequence>
<dbReference type="EMBL" id="JAQGEF010000054">
    <property type="protein sequence ID" value="MDA3616853.1"/>
    <property type="molecule type" value="Genomic_DNA"/>
</dbReference>
<evidence type="ECO:0000313" key="2">
    <source>
        <dbReference type="Proteomes" id="UP001210231"/>
    </source>
</evidence>
<comment type="caution">
    <text evidence="1">The sequence shown here is derived from an EMBL/GenBank/DDBJ whole genome shotgun (WGS) entry which is preliminary data.</text>
</comment>
<gene>
    <name evidence="1" type="ORF">O3P16_18760</name>
</gene>
<accession>A0ABT4UPY8</accession>